<name>A0A078A0P5_STYLE</name>
<gene>
    <name evidence="2" type="primary">Contig16608.g17687</name>
    <name evidence="2" type="ORF">STYLEM_3343</name>
</gene>
<dbReference type="GO" id="GO:0031267">
    <property type="term" value="F:small GTPase binding"/>
    <property type="evidence" value="ECO:0007669"/>
    <property type="project" value="InterPro"/>
</dbReference>
<evidence type="ECO:0000313" key="2">
    <source>
        <dbReference type="EMBL" id="CDW74364.1"/>
    </source>
</evidence>
<evidence type="ECO:0000313" key="3">
    <source>
        <dbReference type="Proteomes" id="UP000039865"/>
    </source>
</evidence>
<dbReference type="OMA" id="CYDIAMI"/>
<proteinExistence type="predicted"/>
<dbReference type="EMBL" id="CCKQ01003236">
    <property type="protein sequence ID" value="CDW74364.1"/>
    <property type="molecule type" value="Genomic_DNA"/>
</dbReference>
<accession>A0A078A0P5</accession>
<keyword evidence="3" id="KW-1185">Reference proteome</keyword>
<protein>
    <submittedName>
        <fullName evidence="2">Importin-beta n-terminal domain containing protein</fullName>
    </submittedName>
</protein>
<feature type="domain" description="Importin N-terminal" evidence="1">
    <location>
        <begin position="26"/>
        <end position="114"/>
    </location>
</feature>
<dbReference type="InterPro" id="IPR016024">
    <property type="entry name" value="ARM-type_fold"/>
</dbReference>
<evidence type="ECO:0000259" key="1">
    <source>
        <dbReference type="PROSITE" id="PS50166"/>
    </source>
</evidence>
<dbReference type="PROSITE" id="PS50166">
    <property type="entry name" value="IMPORTIN_B_NT"/>
    <property type="match status" value="1"/>
</dbReference>
<sequence length="1145" mass="134132">MEQAIEQIKLALVNSISLNDQLRNQSLEFLTNQCEPNPEFQLALLYIISNNQGQASTADYKQLQYQAILFMKNSLTRVMQVHRNKKIFKGNANPGLTDQLKDQIKNKLVELIRNPDNVILGQNSYDQLALVACLLVKYDFPAKWLSLNDWLLSTLNSLYTNLPNLQLEEIPKIQRFLGFYLEVMKEQNKKKLLSSKGQFHKVARDHLMALYQVWQFFNEKQMLMIFNPVEKKLQLENFNELLFDLAQKLDKCLLLVIACGFSLYDLIHEPKNNQYVKTTQQLIEKTAFYFNCIENLTQIGQNSQTEKFHALFEDQMKNLLKHIQELQYANDLLVYESLGQYIELLAQILFKGHLFTDRIKKLALFSFFRVISSLDYNQHGTDKHAHSVGILVSPSKSKNFEPQLQEAADQYRFMLDKPDPNSSDPRVANRKDGARELLKLIAQNYLPMRENISLWRTEPETFIELEDESYFISEFDLDSATTTNALAYQVLEKLLQNFYHSCYSYINEELFQTYFSGQLQIQDELAEDSLMSIVGMIGKVQKDLKLSVEKRFDVCYVLDFIYANKWSNPLMKRRFAHIIVQWTRLLPKKRFMDYFRILLESLRQCTDPILIYDQARCIHEMIKEIDTQLQKQSQGNNKQTYVQANLFQFEESSVNEEEDQIIMSTSINRQIDYAQAFQIVAQKLIPILGVFESPTLVWNMINYLTKLLEKNLDNQSVIVECFQQLNLGHLLQMKSGLIDEAIIDILKNLFIVKPESSVVFEMCINIIEYKLGHHSEDPIIIQFWLFASRAVTADNASLHQLKTLFQKVASKGDFSKDYIMADFFRIAQETILLNLFSSKEEIVSMIEYVTRKFIKEIENEQQYILQNQDKENINHDIEDENIIDPNNLYDKKLNLILIPHIILWKAQTDMPEVLEYILNSLNQFCALIVNYLIEYQANKTMPQISIFYTQALTYINRTITINRDYFLNNCLPLVAQQYGHNFYQFVDAWISKMDLLVSNESKRLNLLAIYNILPFFNAELIQKHMNEIARQTFVQLNSYMLLKIENDNSRFYSPSKMQGNSNNLISGKVKLHTIDKMSLRLEQLKKEDSLLNYDIIDHFWLRMEELKTKLNIPNLEPVAQCLKEDRYKITFSSLVSGTYQDVNQN</sequence>
<reference evidence="2 3" key="1">
    <citation type="submission" date="2014-06" db="EMBL/GenBank/DDBJ databases">
        <authorList>
            <person name="Swart Estienne"/>
        </authorList>
    </citation>
    <scope>NUCLEOTIDE SEQUENCE [LARGE SCALE GENOMIC DNA]</scope>
    <source>
        <strain evidence="2 3">130c</strain>
    </source>
</reference>
<dbReference type="InterPro" id="IPR001494">
    <property type="entry name" value="Importin-beta_N"/>
</dbReference>
<dbReference type="AlphaFoldDB" id="A0A078A0P5"/>
<dbReference type="SUPFAM" id="SSF48371">
    <property type="entry name" value="ARM repeat"/>
    <property type="match status" value="1"/>
</dbReference>
<dbReference type="Proteomes" id="UP000039865">
    <property type="component" value="Unassembled WGS sequence"/>
</dbReference>
<dbReference type="InParanoid" id="A0A078A0P5"/>
<dbReference type="GO" id="GO:0006886">
    <property type="term" value="P:intracellular protein transport"/>
    <property type="evidence" value="ECO:0007669"/>
    <property type="project" value="InterPro"/>
</dbReference>
<organism evidence="2 3">
    <name type="scientific">Stylonychia lemnae</name>
    <name type="common">Ciliate</name>
    <dbReference type="NCBI Taxonomy" id="5949"/>
    <lineage>
        <taxon>Eukaryota</taxon>
        <taxon>Sar</taxon>
        <taxon>Alveolata</taxon>
        <taxon>Ciliophora</taxon>
        <taxon>Intramacronucleata</taxon>
        <taxon>Spirotrichea</taxon>
        <taxon>Stichotrichia</taxon>
        <taxon>Sporadotrichida</taxon>
        <taxon>Oxytrichidae</taxon>
        <taxon>Stylonychinae</taxon>
        <taxon>Stylonychia</taxon>
    </lineage>
</organism>